<protein>
    <submittedName>
        <fullName evidence="1">Uncharacterized protein</fullName>
    </submittedName>
</protein>
<accession>A0A4Z2HGT1</accession>
<name>A0A4Z2HGT1_9TELE</name>
<dbReference type="AlphaFoldDB" id="A0A4Z2HGT1"/>
<dbReference type="Proteomes" id="UP000314294">
    <property type="component" value="Unassembled WGS sequence"/>
</dbReference>
<proteinExistence type="predicted"/>
<comment type="caution">
    <text evidence="1">The sequence shown here is derived from an EMBL/GenBank/DDBJ whole genome shotgun (WGS) entry which is preliminary data.</text>
</comment>
<sequence length="60" mass="7087">MPPILVPRIPFKDFREQFVHFGCDSSKLPSTRYFSCIGRRIHSQRPRLGFFNKSAKYTKP</sequence>
<reference evidence="1 2" key="1">
    <citation type="submission" date="2019-03" db="EMBL/GenBank/DDBJ databases">
        <title>First draft genome of Liparis tanakae, snailfish: a comprehensive survey of snailfish specific genes.</title>
        <authorList>
            <person name="Kim W."/>
            <person name="Song I."/>
            <person name="Jeong J.-H."/>
            <person name="Kim D."/>
            <person name="Kim S."/>
            <person name="Ryu S."/>
            <person name="Song J.Y."/>
            <person name="Lee S.K."/>
        </authorList>
    </citation>
    <scope>NUCLEOTIDE SEQUENCE [LARGE SCALE GENOMIC DNA]</scope>
    <source>
        <tissue evidence="1">Muscle</tissue>
    </source>
</reference>
<evidence type="ECO:0000313" key="2">
    <source>
        <dbReference type="Proteomes" id="UP000314294"/>
    </source>
</evidence>
<evidence type="ECO:0000313" key="1">
    <source>
        <dbReference type="EMBL" id="TNN65079.1"/>
    </source>
</evidence>
<gene>
    <name evidence="1" type="ORF">EYF80_024688</name>
</gene>
<keyword evidence="2" id="KW-1185">Reference proteome</keyword>
<organism evidence="1 2">
    <name type="scientific">Liparis tanakae</name>
    <name type="common">Tanaka's snailfish</name>
    <dbReference type="NCBI Taxonomy" id="230148"/>
    <lineage>
        <taxon>Eukaryota</taxon>
        <taxon>Metazoa</taxon>
        <taxon>Chordata</taxon>
        <taxon>Craniata</taxon>
        <taxon>Vertebrata</taxon>
        <taxon>Euteleostomi</taxon>
        <taxon>Actinopterygii</taxon>
        <taxon>Neopterygii</taxon>
        <taxon>Teleostei</taxon>
        <taxon>Neoteleostei</taxon>
        <taxon>Acanthomorphata</taxon>
        <taxon>Eupercaria</taxon>
        <taxon>Perciformes</taxon>
        <taxon>Cottioidei</taxon>
        <taxon>Cottales</taxon>
        <taxon>Liparidae</taxon>
        <taxon>Liparis</taxon>
    </lineage>
</organism>
<dbReference type="EMBL" id="SRLO01000241">
    <property type="protein sequence ID" value="TNN65079.1"/>
    <property type="molecule type" value="Genomic_DNA"/>
</dbReference>